<reference evidence="2 3" key="1">
    <citation type="submission" date="2021-09" db="EMBL/GenBank/DDBJ databases">
        <title>Lysobacter sp. 13A isolated from the river sediment.</title>
        <authorList>
            <person name="Liu H."/>
            <person name="Li S."/>
            <person name="Mao S."/>
        </authorList>
    </citation>
    <scope>NUCLEOTIDE SEQUENCE [LARGE SCALE GENOMIC DNA]</scope>
    <source>
        <strain evidence="2 3">13A</strain>
    </source>
</reference>
<evidence type="ECO:0000256" key="1">
    <source>
        <dbReference type="SAM" id="Phobius"/>
    </source>
</evidence>
<protein>
    <recommendedName>
        <fullName evidence="4">Flippase-like domain-containing protein</fullName>
    </recommendedName>
</protein>
<feature type="transmembrane region" description="Helical" evidence="1">
    <location>
        <begin position="173"/>
        <end position="193"/>
    </location>
</feature>
<comment type="caution">
    <text evidence="2">The sequence shown here is derived from an EMBL/GenBank/DDBJ whole genome shotgun (WGS) entry which is preliminary data.</text>
</comment>
<proteinExistence type="predicted"/>
<feature type="transmembrane region" description="Helical" evidence="1">
    <location>
        <begin position="214"/>
        <end position="234"/>
    </location>
</feature>
<feature type="transmembrane region" description="Helical" evidence="1">
    <location>
        <begin position="246"/>
        <end position="271"/>
    </location>
</feature>
<dbReference type="EMBL" id="JAINZW010000001">
    <property type="protein sequence ID" value="MBZ4038486.1"/>
    <property type="molecule type" value="Genomic_DNA"/>
</dbReference>
<accession>A0ABS7T3N8</accession>
<keyword evidence="1" id="KW-0472">Membrane</keyword>
<organism evidence="2 3">
    <name type="scientific">Novilysobacter selenitireducens</name>
    <dbReference type="NCBI Taxonomy" id="2872639"/>
    <lineage>
        <taxon>Bacteria</taxon>
        <taxon>Pseudomonadati</taxon>
        <taxon>Pseudomonadota</taxon>
        <taxon>Gammaproteobacteria</taxon>
        <taxon>Lysobacterales</taxon>
        <taxon>Lysobacteraceae</taxon>
        <taxon>Novilysobacter</taxon>
    </lineage>
</organism>
<evidence type="ECO:0000313" key="2">
    <source>
        <dbReference type="EMBL" id="MBZ4038486.1"/>
    </source>
</evidence>
<keyword evidence="3" id="KW-1185">Reference proteome</keyword>
<gene>
    <name evidence="2" type="ORF">K6753_02900</name>
</gene>
<name>A0ABS7T3N8_9GAMM</name>
<feature type="transmembrane region" description="Helical" evidence="1">
    <location>
        <begin position="59"/>
        <end position="79"/>
    </location>
</feature>
<feature type="transmembrane region" description="Helical" evidence="1">
    <location>
        <begin position="21"/>
        <end position="39"/>
    </location>
</feature>
<sequence>MDDPFTEATALKRRWAVLARAIRAGYVIAVVVAVAWAIISTDFLAQGQVLASLMRPAGWAFIAAWCVMVVMLGWLWRLWVEWRYGVTLRAAEWLHAQAMAWSGRYLPGKLGLMLGKLAVARDRLGWRKVGRSVLVEQMAFVAAGIFTAVLLMPSYLVEGFDELPRWVVSGWPIFRPLIAAGTVCAFILGLRVLDGITTGETDEGGAHPGLGRRVVLLGLYVAPHVLVGIAFYALVLATSSGTVTPSIAHCIAILALAHVAGILAIFAPAGLGVRELVLAAGLSPFMGFQESLLIAAALRMLTLVADSFVAGSIAITWAAAKRDGSSNKDSA</sequence>
<keyword evidence="1" id="KW-1133">Transmembrane helix</keyword>
<feature type="transmembrane region" description="Helical" evidence="1">
    <location>
        <begin position="133"/>
        <end position="153"/>
    </location>
</feature>
<evidence type="ECO:0000313" key="3">
    <source>
        <dbReference type="Proteomes" id="UP001430954"/>
    </source>
</evidence>
<dbReference type="RefSeq" id="WP_223674668.1">
    <property type="nucleotide sequence ID" value="NZ_JAINZW010000001.1"/>
</dbReference>
<keyword evidence="1" id="KW-0812">Transmembrane</keyword>
<evidence type="ECO:0008006" key="4">
    <source>
        <dbReference type="Google" id="ProtNLM"/>
    </source>
</evidence>
<dbReference type="Proteomes" id="UP001430954">
    <property type="component" value="Unassembled WGS sequence"/>
</dbReference>